<protein>
    <submittedName>
        <fullName evidence="1">Uncharacterized protein</fullName>
    </submittedName>
</protein>
<evidence type="ECO:0000313" key="1">
    <source>
        <dbReference type="EMBL" id="KAJ8891993.1"/>
    </source>
</evidence>
<name>A0ABQ9I5R4_9NEOP</name>
<dbReference type="Proteomes" id="UP001159363">
    <property type="component" value="Chromosome 2"/>
</dbReference>
<organism evidence="1 2">
    <name type="scientific">Dryococelus australis</name>
    <dbReference type="NCBI Taxonomy" id="614101"/>
    <lineage>
        <taxon>Eukaryota</taxon>
        <taxon>Metazoa</taxon>
        <taxon>Ecdysozoa</taxon>
        <taxon>Arthropoda</taxon>
        <taxon>Hexapoda</taxon>
        <taxon>Insecta</taxon>
        <taxon>Pterygota</taxon>
        <taxon>Neoptera</taxon>
        <taxon>Polyneoptera</taxon>
        <taxon>Phasmatodea</taxon>
        <taxon>Verophasmatodea</taxon>
        <taxon>Anareolatae</taxon>
        <taxon>Phasmatidae</taxon>
        <taxon>Eurycanthinae</taxon>
        <taxon>Dryococelus</taxon>
    </lineage>
</organism>
<evidence type="ECO:0000313" key="2">
    <source>
        <dbReference type="Proteomes" id="UP001159363"/>
    </source>
</evidence>
<sequence>MKAKLYNSRHAFISLEKVMTKSCNSCKIKMNLLVTMKNMTEKLMQVAKTVRVMKKHLQPWKQQCRDLRNKTKVVLLNFCY</sequence>
<reference evidence="1 2" key="1">
    <citation type="submission" date="2023-02" db="EMBL/GenBank/DDBJ databases">
        <title>LHISI_Scaffold_Assembly.</title>
        <authorList>
            <person name="Stuart O.P."/>
            <person name="Cleave R."/>
            <person name="Magrath M.J.L."/>
            <person name="Mikheyev A.S."/>
        </authorList>
    </citation>
    <scope>NUCLEOTIDE SEQUENCE [LARGE SCALE GENOMIC DNA]</scope>
    <source>
        <strain evidence="1">Daus_M_001</strain>
        <tissue evidence="1">Leg muscle</tissue>
    </source>
</reference>
<keyword evidence="2" id="KW-1185">Reference proteome</keyword>
<gene>
    <name evidence="1" type="ORF">PR048_004558</name>
</gene>
<dbReference type="EMBL" id="JARBHB010000002">
    <property type="protein sequence ID" value="KAJ8891993.1"/>
    <property type="molecule type" value="Genomic_DNA"/>
</dbReference>
<comment type="caution">
    <text evidence="1">The sequence shown here is derived from an EMBL/GenBank/DDBJ whole genome shotgun (WGS) entry which is preliminary data.</text>
</comment>
<accession>A0ABQ9I5R4</accession>
<proteinExistence type="predicted"/>